<keyword evidence="1 3" id="KW-0378">Hydrolase</keyword>
<dbReference type="GO" id="GO:0016787">
    <property type="term" value="F:hydrolase activity"/>
    <property type="evidence" value="ECO:0007669"/>
    <property type="project" value="UniProtKB-KW"/>
</dbReference>
<keyword evidence="4" id="KW-1185">Reference proteome</keyword>
<sequence>MMMGRTRIGLAMLSVTALIAGSGAWGRRGGTAPECGTLALRQCLLAGANRGNCLASVIQSLPDSCRKAMSERAAARAGGLPVGWREEAYGSDPRQKLDWARPANTIGKAPLLLFVHGGGWSIGDKRICAGQKGVHYLGQGWAFASTNYRLVPQARVEEQAADVAAAIAFLRRQPGIDPDRIVVMGHSAGAHLAALVATDPAYLKAAGVPMSAVRGVVLLDGAGYDVGEQMAEARNAVQSMYTQAFGTDPKRQAALSPARHAAAPNAAEWLILPVSSRRDSTAQSEKLAQLLRKGGSRAAVLAQAGKTHASLNRELGTDGDPSTAAVDAFLARLK</sequence>
<name>A0ABY5MW72_9SPHN</name>
<dbReference type="PANTHER" id="PTHR48081:SF33">
    <property type="entry name" value="KYNURENINE FORMAMIDASE"/>
    <property type="match status" value="1"/>
</dbReference>
<evidence type="ECO:0000313" key="3">
    <source>
        <dbReference type="EMBL" id="UUR07714.1"/>
    </source>
</evidence>
<dbReference type="Pfam" id="PF20434">
    <property type="entry name" value="BD-FAE"/>
    <property type="match status" value="1"/>
</dbReference>
<dbReference type="Gene3D" id="3.40.50.1820">
    <property type="entry name" value="alpha/beta hydrolase"/>
    <property type="match status" value="1"/>
</dbReference>
<organism evidence="3 4">
    <name type="scientific">Sphingomonas glaciei</name>
    <dbReference type="NCBI Taxonomy" id="2938948"/>
    <lineage>
        <taxon>Bacteria</taxon>
        <taxon>Pseudomonadati</taxon>
        <taxon>Pseudomonadota</taxon>
        <taxon>Alphaproteobacteria</taxon>
        <taxon>Sphingomonadales</taxon>
        <taxon>Sphingomonadaceae</taxon>
        <taxon>Sphingomonas</taxon>
    </lineage>
</organism>
<evidence type="ECO:0000313" key="4">
    <source>
        <dbReference type="Proteomes" id="UP000831921"/>
    </source>
</evidence>
<dbReference type="EMBL" id="CP097253">
    <property type="protein sequence ID" value="UUR07714.1"/>
    <property type="molecule type" value="Genomic_DNA"/>
</dbReference>
<reference evidence="3 4" key="1">
    <citation type="submission" date="2022-05" db="EMBL/GenBank/DDBJ databases">
        <title>S8-45 Sphingomonas ultraviolaceadurans.</title>
        <authorList>
            <person name="Liu Y."/>
        </authorList>
    </citation>
    <scope>NUCLEOTIDE SEQUENCE [LARGE SCALE GENOMIC DNA]</scope>
    <source>
        <strain evidence="3 4">S8-45</strain>
    </source>
</reference>
<protein>
    <submittedName>
        <fullName evidence="3">Alpha/beta hydrolase</fullName>
    </submittedName>
</protein>
<dbReference type="PANTHER" id="PTHR48081">
    <property type="entry name" value="AB HYDROLASE SUPERFAMILY PROTEIN C4A8.06C"/>
    <property type="match status" value="1"/>
</dbReference>
<dbReference type="RefSeq" id="WP_249503504.1">
    <property type="nucleotide sequence ID" value="NZ_CP097253.1"/>
</dbReference>
<dbReference type="SUPFAM" id="SSF53474">
    <property type="entry name" value="alpha/beta-Hydrolases"/>
    <property type="match status" value="1"/>
</dbReference>
<dbReference type="InterPro" id="IPR050300">
    <property type="entry name" value="GDXG_lipolytic_enzyme"/>
</dbReference>
<evidence type="ECO:0000259" key="2">
    <source>
        <dbReference type="Pfam" id="PF20434"/>
    </source>
</evidence>
<evidence type="ECO:0000256" key="1">
    <source>
        <dbReference type="ARBA" id="ARBA00022801"/>
    </source>
</evidence>
<proteinExistence type="predicted"/>
<dbReference type="InterPro" id="IPR049492">
    <property type="entry name" value="BD-FAE-like_dom"/>
</dbReference>
<feature type="domain" description="BD-FAE-like" evidence="2">
    <location>
        <begin position="97"/>
        <end position="199"/>
    </location>
</feature>
<gene>
    <name evidence="3" type="ORF">M1K48_12380</name>
</gene>
<accession>A0ABY5MW72</accession>
<dbReference type="Proteomes" id="UP000831921">
    <property type="component" value="Chromosome"/>
</dbReference>
<dbReference type="InterPro" id="IPR029058">
    <property type="entry name" value="AB_hydrolase_fold"/>
</dbReference>